<evidence type="ECO:0000256" key="1">
    <source>
        <dbReference type="ARBA" id="ARBA00022723"/>
    </source>
</evidence>
<dbReference type="InterPro" id="IPR001164">
    <property type="entry name" value="ArfGAP_dom"/>
</dbReference>
<dbReference type="FunFam" id="1.10.220.150:FF:000005">
    <property type="entry name" value="Arf-GAP domain and FG repeat-containing protein 1"/>
    <property type="match status" value="1"/>
</dbReference>
<evidence type="ECO:0000256" key="3">
    <source>
        <dbReference type="ARBA" id="ARBA00022833"/>
    </source>
</evidence>
<feature type="compositionally biased region" description="Polar residues" evidence="5">
    <location>
        <begin position="485"/>
        <end position="498"/>
    </location>
</feature>
<dbReference type="InterPro" id="IPR044820">
    <property type="entry name" value="AGD14-like"/>
</dbReference>
<feature type="region of interest" description="Disordered" evidence="5">
    <location>
        <begin position="163"/>
        <end position="207"/>
    </location>
</feature>
<evidence type="ECO:0000256" key="4">
    <source>
        <dbReference type="PROSITE-ProRule" id="PRU00288"/>
    </source>
</evidence>
<evidence type="ECO:0000256" key="2">
    <source>
        <dbReference type="ARBA" id="ARBA00022771"/>
    </source>
</evidence>
<feature type="compositionally biased region" description="Polar residues" evidence="5">
    <location>
        <begin position="240"/>
        <end position="251"/>
    </location>
</feature>
<feature type="region of interest" description="Disordered" evidence="5">
    <location>
        <begin position="228"/>
        <end position="441"/>
    </location>
</feature>
<accession>A0AAV6X8Q6</accession>
<dbReference type="CDD" id="cd08838">
    <property type="entry name" value="ArfGap_AGFG"/>
    <property type="match status" value="1"/>
</dbReference>
<comment type="caution">
    <text evidence="7">The sequence shown here is derived from an EMBL/GenBank/DDBJ whole genome shotgun (WGS) entry which is preliminary data.</text>
</comment>
<feature type="region of interest" description="Disordered" evidence="5">
    <location>
        <begin position="685"/>
        <end position="705"/>
    </location>
</feature>
<feature type="compositionally biased region" description="Basic and acidic residues" evidence="5">
    <location>
        <begin position="163"/>
        <end position="175"/>
    </location>
</feature>
<dbReference type="PROSITE" id="PS50115">
    <property type="entry name" value="ARFGAP"/>
    <property type="match status" value="1"/>
</dbReference>
<keyword evidence="2 4" id="KW-0863">Zinc-finger</keyword>
<protein>
    <recommendedName>
        <fullName evidence="6">Arf-GAP domain-containing protein</fullName>
    </recommendedName>
</protein>
<proteinExistence type="predicted"/>
<evidence type="ECO:0000313" key="7">
    <source>
        <dbReference type="EMBL" id="KAG8375525.1"/>
    </source>
</evidence>
<feature type="domain" description="Arf-GAP" evidence="6">
    <location>
        <begin position="12"/>
        <end position="122"/>
    </location>
</feature>
<evidence type="ECO:0000313" key="8">
    <source>
        <dbReference type="Proteomes" id="UP000826271"/>
    </source>
</evidence>
<dbReference type="PANTHER" id="PTHR46085">
    <property type="entry name" value="ARFGAP/RECO-RELATED"/>
    <property type="match status" value="1"/>
</dbReference>
<dbReference type="Pfam" id="PF01412">
    <property type="entry name" value="ArfGap"/>
    <property type="match status" value="1"/>
</dbReference>
<sequence length="705" mass="76921">MPRRAKEEERIEMILRGLLKQAENRRCINCNSLGPQYVCTTFWTFVCTNCSGVHREFTHRVKSVSMAKFKEEDIMALQAGGNERARQIYFKAWDPHRNSHPDGSNLHRLREFIKHVYVDRKYAGANNLSMVNLDANNQPNERPSYEKSSWAARGGFLTRRSLERTRDDSYERSSFEKSSPSKTNNDRNFRNMMEERSPRSVTNRSVPTRFEIVDDRFRDDGSVKHYDRCSIRDSRGGTGSPESQGSNTKSFQEIRPVKDIFGDKFPPLKIGEPPNGNDDKDDEGSTRGQPSSQRSTAKSLPEIRPVKDTLGEKVPPLKVGEPPKANDDEGSARGQKVADATNPGPSDEQQKQNKTVNSNSLIDFDANLEPTYNTAAPQAHLTASNNNEKSSSDPSPTNEMSANAAKMDSVESLLFELSAPTTPPSSGTSQMSSGATAAQPNSFKATDVGSLKAPQVSNSAGALSITSQVADNDLRPLTSVRLEKSSQAAESGDGSTPSGRKELPVDLFNSNFGAFPPAIADWQVIPSHGMGYGMQFHHPSMPVAAFPTSPAKPTNPFDIGVAGCQVQAAMFPSMSSLQGALPNMPAATSVQSQPSPYATALSSHVPPYGVNMPLGKHILFFSALQRYISSTSFNINLNFLFYFIVPGAYMGQQLNNIPLTRPQGIASFGSSQDAVASINSIQLARGTDSPHAAPNSSLSRGNPFR</sequence>
<dbReference type="InterPro" id="IPR037278">
    <property type="entry name" value="ARFGAP/RecO"/>
</dbReference>
<dbReference type="SMART" id="SM00105">
    <property type="entry name" value="ArfGap"/>
    <property type="match status" value="1"/>
</dbReference>
<name>A0AAV6X8Q6_9LAMI</name>
<feature type="compositionally biased region" description="Polar residues" evidence="5">
    <location>
        <begin position="370"/>
        <end position="401"/>
    </location>
</feature>
<dbReference type="EMBL" id="WHWC01000010">
    <property type="protein sequence ID" value="KAG8375525.1"/>
    <property type="molecule type" value="Genomic_DNA"/>
</dbReference>
<evidence type="ECO:0000259" key="6">
    <source>
        <dbReference type="PROSITE" id="PS50115"/>
    </source>
</evidence>
<feature type="compositionally biased region" description="Basic and acidic residues" evidence="5">
    <location>
        <begin position="184"/>
        <end position="198"/>
    </location>
</feature>
<dbReference type="GO" id="GO:0005096">
    <property type="term" value="F:GTPase activator activity"/>
    <property type="evidence" value="ECO:0007669"/>
    <property type="project" value="InterPro"/>
</dbReference>
<dbReference type="AlphaFoldDB" id="A0AAV6X8Q6"/>
<dbReference type="InterPro" id="IPR038508">
    <property type="entry name" value="ArfGAP_dom_sf"/>
</dbReference>
<organism evidence="7 8">
    <name type="scientific">Buddleja alternifolia</name>
    <dbReference type="NCBI Taxonomy" id="168488"/>
    <lineage>
        <taxon>Eukaryota</taxon>
        <taxon>Viridiplantae</taxon>
        <taxon>Streptophyta</taxon>
        <taxon>Embryophyta</taxon>
        <taxon>Tracheophyta</taxon>
        <taxon>Spermatophyta</taxon>
        <taxon>Magnoliopsida</taxon>
        <taxon>eudicotyledons</taxon>
        <taxon>Gunneridae</taxon>
        <taxon>Pentapetalae</taxon>
        <taxon>asterids</taxon>
        <taxon>lamiids</taxon>
        <taxon>Lamiales</taxon>
        <taxon>Scrophulariaceae</taxon>
        <taxon>Buddlejeae</taxon>
        <taxon>Buddleja</taxon>
    </lineage>
</organism>
<dbReference type="PRINTS" id="PR00405">
    <property type="entry name" value="REVINTRACTNG"/>
</dbReference>
<gene>
    <name evidence="7" type="ORF">BUALT_Bualt10G0108800</name>
</gene>
<dbReference type="GO" id="GO:0008270">
    <property type="term" value="F:zinc ion binding"/>
    <property type="evidence" value="ECO:0007669"/>
    <property type="project" value="UniProtKB-KW"/>
</dbReference>
<feature type="compositionally biased region" description="Polar residues" evidence="5">
    <location>
        <begin position="352"/>
        <end position="361"/>
    </location>
</feature>
<reference evidence="7" key="1">
    <citation type="submission" date="2019-10" db="EMBL/GenBank/DDBJ databases">
        <authorList>
            <person name="Zhang R."/>
            <person name="Pan Y."/>
            <person name="Wang J."/>
            <person name="Ma R."/>
            <person name="Yu S."/>
        </authorList>
    </citation>
    <scope>NUCLEOTIDE SEQUENCE</scope>
    <source>
        <strain evidence="7">LA-IB0</strain>
        <tissue evidence="7">Leaf</tissue>
    </source>
</reference>
<feature type="compositionally biased region" description="Polar residues" evidence="5">
    <location>
        <begin position="286"/>
        <end position="298"/>
    </location>
</feature>
<keyword evidence="1" id="KW-0479">Metal-binding</keyword>
<feature type="compositionally biased region" description="Polar residues" evidence="5">
    <location>
        <begin position="694"/>
        <end position="705"/>
    </location>
</feature>
<dbReference type="Gene3D" id="1.10.220.150">
    <property type="entry name" value="Arf GTPase activating protein"/>
    <property type="match status" value="1"/>
</dbReference>
<dbReference type="Proteomes" id="UP000826271">
    <property type="component" value="Unassembled WGS sequence"/>
</dbReference>
<keyword evidence="3" id="KW-0862">Zinc</keyword>
<evidence type="ECO:0000256" key="5">
    <source>
        <dbReference type="SAM" id="MobiDB-lite"/>
    </source>
</evidence>
<dbReference type="PANTHER" id="PTHR46085:SF16">
    <property type="entry name" value="ARFGAP_RECO-LIKE ZINC FINGER DOMAIN-CONTAINING PROTEIN"/>
    <property type="match status" value="1"/>
</dbReference>
<feature type="region of interest" description="Disordered" evidence="5">
    <location>
        <begin position="482"/>
        <end position="501"/>
    </location>
</feature>
<keyword evidence="8" id="KW-1185">Reference proteome</keyword>
<dbReference type="SUPFAM" id="SSF57863">
    <property type="entry name" value="ArfGap/RecO-like zinc finger"/>
    <property type="match status" value="1"/>
</dbReference>
<feature type="compositionally biased region" description="Low complexity" evidence="5">
    <location>
        <begin position="418"/>
        <end position="439"/>
    </location>
</feature>